<dbReference type="PANTHER" id="PTHR47111">
    <property type="entry name" value="BCDNA.LD29892"/>
    <property type="match status" value="1"/>
</dbReference>
<dbReference type="AlphaFoldDB" id="A0A1B0CMN2"/>
<dbReference type="InterPro" id="IPR046341">
    <property type="entry name" value="SET_dom_sf"/>
</dbReference>
<dbReference type="GO" id="GO:0008757">
    <property type="term" value="F:S-adenosylmethionine-dependent methyltransferase activity"/>
    <property type="evidence" value="ECO:0007669"/>
    <property type="project" value="UniProtKB-ARBA"/>
</dbReference>
<dbReference type="Gene3D" id="6.10.140.2220">
    <property type="match status" value="1"/>
</dbReference>
<accession>A0A1B0CMN2</accession>
<dbReference type="EMBL" id="AJWK01019004">
    <property type="status" value="NOT_ANNOTATED_CDS"/>
    <property type="molecule type" value="Genomic_DNA"/>
</dbReference>
<dbReference type="Proteomes" id="UP000092461">
    <property type="component" value="Unassembled WGS sequence"/>
</dbReference>
<evidence type="ECO:0000259" key="5">
    <source>
        <dbReference type="PROSITE" id="PS50280"/>
    </source>
</evidence>
<protein>
    <recommendedName>
        <fullName evidence="10">SET domain-containing protein</fullName>
    </recommendedName>
</protein>
<evidence type="ECO:0000259" key="6">
    <source>
        <dbReference type="PROSITE" id="PS50865"/>
    </source>
</evidence>
<keyword evidence="3" id="KW-0862">Zinc</keyword>
<dbReference type="EnsemblMetazoa" id="LLOJ005920-RA">
    <property type="protein sequence ID" value="LLOJ005920-PA"/>
    <property type="gene ID" value="LLOJ005920"/>
</dbReference>
<evidence type="ECO:0000256" key="3">
    <source>
        <dbReference type="ARBA" id="ARBA00022833"/>
    </source>
</evidence>
<dbReference type="InterPro" id="IPR011990">
    <property type="entry name" value="TPR-like_helical_dom_sf"/>
</dbReference>
<evidence type="ECO:0000313" key="8">
    <source>
        <dbReference type="EnsemblMetazoa" id="LLOJ005920-PA"/>
    </source>
</evidence>
<dbReference type="InterPro" id="IPR002893">
    <property type="entry name" value="Znf_MYND"/>
</dbReference>
<dbReference type="Pfam" id="PF01753">
    <property type="entry name" value="zf-MYND"/>
    <property type="match status" value="1"/>
</dbReference>
<dbReference type="PANTHER" id="PTHR47111:SF1">
    <property type="entry name" value="SET AND MYND DOMAIN-CONTAINING PROTEIN 4"/>
    <property type="match status" value="1"/>
</dbReference>
<dbReference type="GO" id="GO:0008170">
    <property type="term" value="F:N-methyltransferase activity"/>
    <property type="evidence" value="ECO:0007669"/>
    <property type="project" value="UniProtKB-ARBA"/>
</dbReference>
<evidence type="ECO:0008006" key="10">
    <source>
        <dbReference type="Google" id="ProtNLM"/>
    </source>
</evidence>
<dbReference type="SUPFAM" id="SSF82199">
    <property type="entry name" value="SET domain"/>
    <property type="match status" value="1"/>
</dbReference>
<keyword evidence="2 4" id="KW-0863">Zinc-finger</keyword>
<dbReference type="VEuPathDB" id="VectorBase:LLONM1_006216"/>
<reference evidence="9" key="1">
    <citation type="submission" date="2012-05" db="EMBL/GenBank/DDBJ databases">
        <title>Whole Genome Assembly of Lutzomyia longipalpis.</title>
        <authorList>
            <person name="Richards S."/>
            <person name="Qu C."/>
            <person name="Dillon R."/>
            <person name="Worley K."/>
            <person name="Scherer S."/>
            <person name="Batterton M."/>
            <person name="Taylor A."/>
            <person name="Hawes A."/>
            <person name="Hernandez B."/>
            <person name="Kovar C."/>
            <person name="Mandapat C."/>
            <person name="Pham C."/>
            <person name="Qu C."/>
            <person name="Jing C."/>
            <person name="Bess C."/>
            <person name="Bandaranaike D."/>
            <person name="Ngo D."/>
            <person name="Ongeri F."/>
            <person name="Arias F."/>
            <person name="Lara F."/>
            <person name="Weissenberger G."/>
            <person name="Kamau G."/>
            <person name="Han H."/>
            <person name="Shen H."/>
            <person name="Dinh H."/>
            <person name="Khalil I."/>
            <person name="Jones J."/>
            <person name="Shafer J."/>
            <person name="Jayaseelan J."/>
            <person name="Quiroz J."/>
            <person name="Blankenburg K."/>
            <person name="Nguyen L."/>
            <person name="Jackson L."/>
            <person name="Francisco L."/>
            <person name="Tang L.-Y."/>
            <person name="Pu L.-L."/>
            <person name="Perales L."/>
            <person name="Lorensuhewa L."/>
            <person name="Munidasa M."/>
            <person name="Coyle M."/>
            <person name="Taylor M."/>
            <person name="Puazo M."/>
            <person name="Firestine M."/>
            <person name="Scheel M."/>
            <person name="Javaid M."/>
            <person name="Wang M."/>
            <person name="Li M."/>
            <person name="Tabassum N."/>
            <person name="Saada N."/>
            <person name="Osuji N."/>
            <person name="Aqrawi P."/>
            <person name="Fu Q."/>
            <person name="Thornton R."/>
            <person name="Raj R."/>
            <person name="Goodspeed R."/>
            <person name="Mata R."/>
            <person name="Najjar R."/>
            <person name="Gubbala S."/>
            <person name="Lee S."/>
            <person name="Denson S."/>
            <person name="Patil S."/>
            <person name="Macmil S."/>
            <person name="Qi S."/>
            <person name="Matskevitch T."/>
            <person name="Palculict T."/>
            <person name="Mathew T."/>
            <person name="Vee V."/>
            <person name="Velamala V."/>
            <person name="Korchina V."/>
            <person name="Cai W."/>
            <person name="Liu W."/>
            <person name="Dai W."/>
            <person name="Zou X."/>
            <person name="Zhu Y."/>
            <person name="Zhang Y."/>
            <person name="Wu Y.-Q."/>
            <person name="Xin Y."/>
            <person name="Nazarath L."/>
            <person name="Kovar C."/>
            <person name="Han Y."/>
            <person name="Muzny D."/>
            <person name="Gibbs R."/>
        </authorList>
    </citation>
    <scope>NUCLEOTIDE SEQUENCE [LARGE SCALE GENOMIC DNA]</scope>
    <source>
        <strain evidence="9">Jacobina</strain>
    </source>
</reference>
<dbReference type="Pfam" id="PF00856">
    <property type="entry name" value="SET"/>
    <property type="match status" value="1"/>
</dbReference>
<keyword evidence="9" id="KW-1185">Reference proteome</keyword>
<evidence type="ECO:0000256" key="1">
    <source>
        <dbReference type="ARBA" id="ARBA00022723"/>
    </source>
</evidence>
<dbReference type="PROSITE" id="PS50280">
    <property type="entry name" value="SET"/>
    <property type="match status" value="1"/>
</dbReference>
<feature type="domain" description="SET" evidence="5">
    <location>
        <begin position="188"/>
        <end position="474"/>
    </location>
</feature>
<evidence type="ECO:0000313" key="9">
    <source>
        <dbReference type="Proteomes" id="UP000092461"/>
    </source>
</evidence>
<organism evidence="8 9">
    <name type="scientific">Lutzomyia longipalpis</name>
    <name type="common">Sand fly</name>
    <dbReference type="NCBI Taxonomy" id="7200"/>
    <lineage>
        <taxon>Eukaryota</taxon>
        <taxon>Metazoa</taxon>
        <taxon>Ecdysozoa</taxon>
        <taxon>Arthropoda</taxon>
        <taxon>Hexapoda</taxon>
        <taxon>Insecta</taxon>
        <taxon>Pterygota</taxon>
        <taxon>Neoptera</taxon>
        <taxon>Endopterygota</taxon>
        <taxon>Diptera</taxon>
        <taxon>Nematocera</taxon>
        <taxon>Psychodoidea</taxon>
        <taxon>Psychodidae</taxon>
        <taxon>Lutzomyia</taxon>
        <taxon>Lutzomyia</taxon>
    </lineage>
</organism>
<dbReference type="PROSITE" id="PS50865">
    <property type="entry name" value="ZF_MYND_2"/>
    <property type="match status" value="1"/>
</dbReference>
<evidence type="ECO:0000256" key="4">
    <source>
        <dbReference type="PROSITE-ProRule" id="PRU00134"/>
    </source>
</evidence>
<reference evidence="8" key="3">
    <citation type="submission" date="2020-05" db="UniProtKB">
        <authorList>
            <consortium name="EnsemblMetazoa"/>
        </authorList>
    </citation>
    <scope>IDENTIFICATION</scope>
    <source>
        <strain evidence="8">Jacobina</strain>
    </source>
</reference>
<dbReference type="PROSITE" id="PS01360">
    <property type="entry name" value="ZF_MYND_1"/>
    <property type="match status" value="1"/>
</dbReference>
<keyword evidence="1" id="KW-0479">Metal-binding</keyword>
<dbReference type="GO" id="GO:0008276">
    <property type="term" value="F:protein methyltransferase activity"/>
    <property type="evidence" value="ECO:0007669"/>
    <property type="project" value="UniProtKB-ARBA"/>
</dbReference>
<dbReference type="InterPro" id="IPR001214">
    <property type="entry name" value="SET_dom"/>
</dbReference>
<name>A0A1B0CMN2_LUTLO</name>
<feature type="domain" description="MYND-type" evidence="6">
    <location>
        <begin position="233"/>
        <end position="273"/>
    </location>
</feature>
<dbReference type="SUPFAM" id="SSF48452">
    <property type="entry name" value="TPR-like"/>
    <property type="match status" value="1"/>
</dbReference>
<evidence type="ECO:0000313" key="7">
    <source>
        <dbReference type="EMBL" id="MBC1172732.1"/>
    </source>
</evidence>
<dbReference type="VEuPathDB" id="VectorBase:LLOJ005920"/>
<sequence>MAEDRFNKNVVYQKFIEYTNAPFTKALFTNKIQEFMKKGRKEGPLIEFFLGFANEHNIIPEPASFAEEKSDAKAEEFRLKGNTFFKYRKNVEAIEEYNKSACYAVSKEKISLAIANRSAVFFEMRMFRECLESIRMAREYGYPEQLKEKLDRREAKCKEEVEKQPPKGEYFEPKIDLPVNEKIPFVAKCLTLREDKTFGRHIVTKEKIPAGTIIAIEKPYCKILADKEIYLRCSNCTDDVSYLLFPCDSCTHTMFCSKACQEEAMRDFHAIECPITGALFKLLDMSLRISFRLIIRAFLTFPDTETMAVAVMKIEREKKNVFSFDWRQELTPEELFTPINNMRTSDVFFNDYSSVTVLCFTLCIMEKLLKKGSPVFKQQYLPTREAEEFLKFYLFHKLPVNVANNNYLNGVMDSYGNQYNTMRGMACSPFFSLINHSCSPNVACIPSKGAAGVMSCIITLKTIPAGKQLFTSYEFTHFYSSRSQCVGRIWRTAITSSAKCVACIKNYPRYNILPSPNYAFLQCLFTVEDARKCFVEVKDFLCKNGHKYPTVQLCIAEEELKFYLSVMCGNISLTIREKSRLMAQEYLPAEN</sequence>
<evidence type="ECO:0000256" key="2">
    <source>
        <dbReference type="ARBA" id="ARBA00022771"/>
    </source>
</evidence>
<dbReference type="SUPFAM" id="SSF144232">
    <property type="entry name" value="HIT/MYND zinc finger-like"/>
    <property type="match status" value="1"/>
</dbReference>
<dbReference type="EMBL" id="GITU01004029">
    <property type="protein sequence ID" value="MBC1172732.1"/>
    <property type="molecule type" value="Transcribed_RNA"/>
</dbReference>
<reference evidence="7" key="2">
    <citation type="journal article" date="2020" name="BMC">
        <title>Leishmania infection induces a limited differential gene expression in the sand fly midgut.</title>
        <authorList>
            <person name="Coutinho-Abreu I.V."/>
            <person name="Serafim T.D."/>
            <person name="Meneses C."/>
            <person name="Kamhawi S."/>
            <person name="Oliveira F."/>
            <person name="Valenzuela J.G."/>
        </authorList>
    </citation>
    <scope>NUCLEOTIDE SEQUENCE</scope>
    <source>
        <strain evidence="7">Jacobina</strain>
        <tissue evidence="7">Midgut</tissue>
    </source>
</reference>
<dbReference type="Gene3D" id="2.170.270.10">
    <property type="entry name" value="SET domain"/>
    <property type="match status" value="1"/>
</dbReference>
<dbReference type="Gene3D" id="1.10.220.160">
    <property type="match status" value="1"/>
</dbReference>
<dbReference type="GO" id="GO:0008270">
    <property type="term" value="F:zinc ion binding"/>
    <property type="evidence" value="ECO:0007669"/>
    <property type="project" value="UniProtKB-KW"/>
</dbReference>
<dbReference type="Gene3D" id="1.25.40.10">
    <property type="entry name" value="Tetratricopeptide repeat domain"/>
    <property type="match status" value="1"/>
</dbReference>
<proteinExistence type="predicted"/>